<keyword evidence="2" id="KW-1185">Reference proteome</keyword>
<gene>
    <name evidence="1" type="ORF">TSAR_010618</name>
</gene>
<organism evidence="1 2">
    <name type="scientific">Trichomalopsis sarcophagae</name>
    <dbReference type="NCBI Taxonomy" id="543379"/>
    <lineage>
        <taxon>Eukaryota</taxon>
        <taxon>Metazoa</taxon>
        <taxon>Ecdysozoa</taxon>
        <taxon>Arthropoda</taxon>
        <taxon>Hexapoda</taxon>
        <taxon>Insecta</taxon>
        <taxon>Pterygota</taxon>
        <taxon>Neoptera</taxon>
        <taxon>Endopterygota</taxon>
        <taxon>Hymenoptera</taxon>
        <taxon>Apocrita</taxon>
        <taxon>Proctotrupomorpha</taxon>
        <taxon>Chalcidoidea</taxon>
        <taxon>Pteromalidae</taxon>
        <taxon>Pteromalinae</taxon>
        <taxon>Trichomalopsis</taxon>
    </lineage>
</organism>
<reference evidence="1 2" key="1">
    <citation type="journal article" date="2017" name="Curr. Biol.">
        <title>The Evolution of Venom by Co-option of Single-Copy Genes.</title>
        <authorList>
            <person name="Martinson E.O."/>
            <person name="Mrinalini"/>
            <person name="Kelkar Y.D."/>
            <person name="Chang C.H."/>
            <person name="Werren J.H."/>
        </authorList>
    </citation>
    <scope>NUCLEOTIDE SEQUENCE [LARGE SCALE GENOMIC DNA]</scope>
    <source>
        <strain evidence="1 2">Alberta</strain>
        <tissue evidence="1">Whole body</tissue>
    </source>
</reference>
<comment type="caution">
    <text evidence="1">The sequence shown here is derived from an EMBL/GenBank/DDBJ whole genome shotgun (WGS) entry which is preliminary data.</text>
</comment>
<accession>A0A232F7R0</accession>
<evidence type="ECO:0000313" key="2">
    <source>
        <dbReference type="Proteomes" id="UP000215335"/>
    </source>
</evidence>
<name>A0A232F7R0_9HYME</name>
<dbReference type="Proteomes" id="UP000215335">
    <property type="component" value="Unassembled WGS sequence"/>
</dbReference>
<evidence type="ECO:0000313" key="1">
    <source>
        <dbReference type="EMBL" id="OXU26530.1"/>
    </source>
</evidence>
<protein>
    <submittedName>
        <fullName evidence="1">Uncharacterized protein</fullName>
    </submittedName>
</protein>
<dbReference type="EMBL" id="NNAY01000784">
    <property type="protein sequence ID" value="OXU26530.1"/>
    <property type="molecule type" value="Genomic_DNA"/>
</dbReference>
<sequence>MLTLTFANSHTTLNAPVLVRSPKLSSVRRVTKTMSKVDGSLTKKKGKKVELAKAIDIKPLKARPSVPKYTVFQSKLKWQRACKTRGLQYREEPSKRLLRTEYRKRADRNLIPLQSFEKCASINIRQQPYYAEYTGSRPITEVKQPGLTLDLYPPPKNSIPSVTILSARLPYEFQFPRHDGNPAVASHSKPNTLASLCAEPVTLRTPDGCEHQGNQITQREEENGFKKARERACDKGQEHISATAVLKFVKNPILFPILKRNLTSGSSIFVYRRTVLLFAKNSVAALPFLDFVSGSQDVTPVSCRMNVASCPATVSFDETHECQTEDGKAQ</sequence>
<dbReference type="AlphaFoldDB" id="A0A232F7R0"/>
<proteinExistence type="predicted"/>